<dbReference type="EMBL" id="CP036268">
    <property type="protein sequence ID" value="QDT36678.1"/>
    <property type="molecule type" value="Genomic_DNA"/>
</dbReference>
<dbReference type="GO" id="GO:0004065">
    <property type="term" value="F:arylsulfatase activity"/>
    <property type="evidence" value="ECO:0007669"/>
    <property type="project" value="UniProtKB-EC"/>
</dbReference>
<dbReference type="EC" id="3.1.6.1" evidence="8"/>
<dbReference type="KEGG" id="svp:Pan189_10400"/>
<dbReference type="GO" id="GO:0046872">
    <property type="term" value="F:metal ion binding"/>
    <property type="evidence" value="ECO:0007669"/>
    <property type="project" value="UniProtKB-KW"/>
</dbReference>
<evidence type="ECO:0000256" key="6">
    <source>
        <dbReference type="SAM" id="SignalP"/>
    </source>
</evidence>
<feature type="signal peptide" evidence="6">
    <location>
        <begin position="1"/>
        <end position="20"/>
    </location>
</feature>
<dbReference type="SUPFAM" id="SSF48371">
    <property type="entry name" value="ARM repeat"/>
    <property type="match status" value="1"/>
</dbReference>
<accession>A0A517QYK7</accession>
<reference evidence="8 9" key="1">
    <citation type="submission" date="2019-02" db="EMBL/GenBank/DDBJ databases">
        <title>Deep-cultivation of Planctomycetes and their phenomic and genomic characterization uncovers novel biology.</title>
        <authorList>
            <person name="Wiegand S."/>
            <person name="Jogler M."/>
            <person name="Boedeker C."/>
            <person name="Pinto D."/>
            <person name="Vollmers J."/>
            <person name="Rivas-Marin E."/>
            <person name="Kohn T."/>
            <person name="Peeters S.H."/>
            <person name="Heuer A."/>
            <person name="Rast P."/>
            <person name="Oberbeckmann S."/>
            <person name="Bunk B."/>
            <person name="Jeske O."/>
            <person name="Meyerdierks A."/>
            <person name="Storesund J.E."/>
            <person name="Kallscheuer N."/>
            <person name="Luecker S."/>
            <person name="Lage O.M."/>
            <person name="Pohl T."/>
            <person name="Merkel B.J."/>
            <person name="Hornburger P."/>
            <person name="Mueller R.-W."/>
            <person name="Bruemmer F."/>
            <person name="Labrenz M."/>
            <person name="Spormann A.M."/>
            <person name="Op den Camp H."/>
            <person name="Overmann J."/>
            <person name="Amann R."/>
            <person name="Jetten M.S.M."/>
            <person name="Mascher T."/>
            <person name="Medema M.H."/>
            <person name="Devos D.P."/>
            <person name="Kaster A.-K."/>
            <person name="Ovreas L."/>
            <person name="Rohde M."/>
            <person name="Galperin M.Y."/>
            <person name="Jogler C."/>
        </authorList>
    </citation>
    <scope>NUCLEOTIDE SEQUENCE [LARGE SCALE GENOMIC DNA]</scope>
    <source>
        <strain evidence="8 9">Pan189</strain>
    </source>
</reference>
<keyword evidence="2" id="KW-0479">Metal-binding</keyword>
<dbReference type="OrthoDB" id="9763613at2"/>
<feature type="domain" description="Sulfatase N-terminal" evidence="7">
    <location>
        <begin position="24"/>
        <end position="293"/>
    </location>
</feature>
<evidence type="ECO:0000256" key="1">
    <source>
        <dbReference type="ARBA" id="ARBA00008779"/>
    </source>
</evidence>
<keyword evidence="6" id="KW-0732">Signal</keyword>
<dbReference type="Gene3D" id="1.25.10.10">
    <property type="entry name" value="Leucine-rich Repeat Variant"/>
    <property type="match status" value="1"/>
</dbReference>
<evidence type="ECO:0000259" key="7">
    <source>
        <dbReference type="Pfam" id="PF00884"/>
    </source>
</evidence>
<dbReference type="PANTHER" id="PTHR42693">
    <property type="entry name" value="ARYLSULFATASE FAMILY MEMBER"/>
    <property type="match status" value="1"/>
</dbReference>
<dbReference type="InterPro" id="IPR000917">
    <property type="entry name" value="Sulfatase_N"/>
</dbReference>
<keyword evidence="4" id="KW-0106">Calcium</keyword>
<dbReference type="CDD" id="cd16027">
    <property type="entry name" value="SGSH"/>
    <property type="match status" value="1"/>
</dbReference>
<dbReference type="AlphaFoldDB" id="A0A517QYK7"/>
<evidence type="ECO:0000313" key="8">
    <source>
        <dbReference type="EMBL" id="QDT36678.1"/>
    </source>
</evidence>
<dbReference type="Proteomes" id="UP000317318">
    <property type="component" value="Chromosome"/>
</dbReference>
<evidence type="ECO:0000256" key="5">
    <source>
        <dbReference type="SAM" id="MobiDB-lite"/>
    </source>
</evidence>
<dbReference type="InterPro" id="IPR050738">
    <property type="entry name" value="Sulfatase"/>
</dbReference>
<evidence type="ECO:0000256" key="4">
    <source>
        <dbReference type="ARBA" id="ARBA00022837"/>
    </source>
</evidence>
<dbReference type="InterPro" id="IPR017850">
    <property type="entry name" value="Alkaline_phosphatase_core_sf"/>
</dbReference>
<evidence type="ECO:0000256" key="3">
    <source>
        <dbReference type="ARBA" id="ARBA00022801"/>
    </source>
</evidence>
<sequence precursor="true">MRLSLLALFCLAAVSAAAQSADRPNVLWLTSEDNGPHIGAYGDEYADTPNIDRLAAEGLIYQKCWSNAPVCAPARTTIVTGMYATSVGGEHMRSGVPMPPGFDLYPKIMRDNGYFTSNWTKEDYNVEKSGKLWDGKKGKYPWRQRSEGQPFFCITNFTTSHESKLRMRPHTPVHDPAGVRVPAYHPDTPEVRRDWAQYYDKITEMDRQVGEVLRQLEEDGLAEDTIVFYYGDHGSGMPRSKRSPKNSGLHVPLVIRIPEKYRSMFPGDYEPGLKVVRLTAFVDLAPTLLSLASIDVPDYMQGTPFLGEQNGPEKKYLFGYRGRMDERIDMVRSVTDGRYVYVRNFMPHRTPGAFLAYQYQTPTTQVWNEQFQAGKLNDAQSTFWEEKAPEELYDLKNDPDETRNLIEDPLRRSKIRELRVALKEHVFAIRDTGFYPEEMLHRQRGELSPYEFCHDSERYPLKELFGTAYLASEQANPSHWNPSLAKTYRSASNPGVRYWAITGLLIAKIGGDSDHYAVLLDALSDDSPSVQIVAAEAVARFGKKSDRERAIDLLMGLADVRKHGNYVADAALNALTHVGELSEQRIATIKNLPLRDGKTSGRANKYVERLVEYLTSDRPY</sequence>
<comment type="similarity">
    <text evidence="1">Belongs to the sulfatase family.</text>
</comment>
<dbReference type="SUPFAM" id="SSF53649">
    <property type="entry name" value="Alkaline phosphatase-like"/>
    <property type="match status" value="1"/>
</dbReference>
<feature type="chain" id="PRO_5022100350" evidence="6">
    <location>
        <begin position="21"/>
        <end position="620"/>
    </location>
</feature>
<protein>
    <submittedName>
        <fullName evidence="8">Arylsulfatase</fullName>
        <ecNumber evidence="8">3.1.6.1</ecNumber>
    </submittedName>
</protein>
<dbReference type="Pfam" id="PF13646">
    <property type="entry name" value="HEAT_2"/>
    <property type="match status" value="1"/>
</dbReference>
<proteinExistence type="inferred from homology"/>
<keyword evidence="9" id="KW-1185">Reference proteome</keyword>
<dbReference type="PANTHER" id="PTHR42693:SF53">
    <property type="entry name" value="ENDO-4-O-SULFATASE"/>
    <property type="match status" value="1"/>
</dbReference>
<feature type="region of interest" description="Disordered" evidence="5">
    <location>
        <begin position="164"/>
        <end position="185"/>
    </location>
</feature>
<name>A0A517QYK7_9PLAN</name>
<gene>
    <name evidence="8" type="ORF">Pan189_10400</name>
</gene>
<dbReference type="PROSITE" id="PS00523">
    <property type="entry name" value="SULFATASE_1"/>
    <property type="match status" value="1"/>
</dbReference>
<dbReference type="InterPro" id="IPR024607">
    <property type="entry name" value="Sulfatase_CS"/>
</dbReference>
<keyword evidence="3 8" id="KW-0378">Hydrolase</keyword>
<dbReference type="InterPro" id="IPR011989">
    <property type="entry name" value="ARM-like"/>
</dbReference>
<dbReference type="Pfam" id="PF00884">
    <property type="entry name" value="Sulfatase"/>
    <property type="match status" value="1"/>
</dbReference>
<organism evidence="8 9">
    <name type="scientific">Stratiformator vulcanicus</name>
    <dbReference type="NCBI Taxonomy" id="2527980"/>
    <lineage>
        <taxon>Bacteria</taxon>
        <taxon>Pseudomonadati</taxon>
        <taxon>Planctomycetota</taxon>
        <taxon>Planctomycetia</taxon>
        <taxon>Planctomycetales</taxon>
        <taxon>Planctomycetaceae</taxon>
        <taxon>Stratiformator</taxon>
    </lineage>
</organism>
<evidence type="ECO:0000313" key="9">
    <source>
        <dbReference type="Proteomes" id="UP000317318"/>
    </source>
</evidence>
<evidence type="ECO:0000256" key="2">
    <source>
        <dbReference type="ARBA" id="ARBA00022723"/>
    </source>
</evidence>
<dbReference type="Gene3D" id="3.40.720.10">
    <property type="entry name" value="Alkaline Phosphatase, subunit A"/>
    <property type="match status" value="1"/>
</dbReference>
<dbReference type="RefSeq" id="WP_145362864.1">
    <property type="nucleotide sequence ID" value="NZ_CP036268.1"/>
</dbReference>
<dbReference type="InterPro" id="IPR016024">
    <property type="entry name" value="ARM-type_fold"/>
</dbReference>